<comment type="caution">
    <text evidence="15">The sequence shown here is derived from an EMBL/GenBank/DDBJ whole genome shotgun (WGS) entry which is preliminary data.</text>
</comment>
<evidence type="ECO:0000313" key="16">
    <source>
        <dbReference type="Proteomes" id="UP000321150"/>
    </source>
</evidence>
<dbReference type="InterPro" id="IPR036942">
    <property type="entry name" value="Beta-barrel_TonB_sf"/>
</dbReference>
<dbReference type="GO" id="GO:0015344">
    <property type="term" value="F:siderophore uptake transmembrane transporter activity"/>
    <property type="evidence" value="ECO:0007669"/>
    <property type="project" value="TreeGrafter"/>
</dbReference>
<keyword evidence="7 10" id="KW-0472">Membrane</keyword>
<dbReference type="GO" id="GO:0009279">
    <property type="term" value="C:cell outer membrane"/>
    <property type="evidence" value="ECO:0007669"/>
    <property type="project" value="UniProtKB-SubCell"/>
</dbReference>
<dbReference type="Proteomes" id="UP000321150">
    <property type="component" value="Unassembled WGS sequence"/>
</dbReference>
<evidence type="ECO:0000256" key="4">
    <source>
        <dbReference type="ARBA" id="ARBA00022692"/>
    </source>
</evidence>
<evidence type="ECO:0000256" key="6">
    <source>
        <dbReference type="ARBA" id="ARBA00023077"/>
    </source>
</evidence>
<evidence type="ECO:0000256" key="7">
    <source>
        <dbReference type="ARBA" id="ARBA00023136"/>
    </source>
</evidence>
<keyword evidence="5 12" id="KW-0732">Signal</keyword>
<dbReference type="NCBIfam" id="TIGR04056">
    <property type="entry name" value="OMP_RagA_SusC"/>
    <property type="match status" value="1"/>
</dbReference>
<feature type="domain" description="TonB-dependent receptor plug" evidence="14">
    <location>
        <begin position="155"/>
        <end position="281"/>
    </location>
</feature>
<dbReference type="AlphaFoldDB" id="A0A511YEZ5"/>
<evidence type="ECO:0000256" key="8">
    <source>
        <dbReference type="ARBA" id="ARBA00023170"/>
    </source>
</evidence>
<dbReference type="InterPro" id="IPR023996">
    <property type="entry name" value="TonB-dep_OMP_SusC/RagA"/>
</dbReference>
<keyword evidence="3 10" id="KW-1134">Transmembrane beta strand</keyword>
<evidence type="ECO:0000256" key="3">
    <source>
        <dbReference type="ARBA" id="ARBA00022452"/>
    </source>
</evidence>
<protein>
    <submittedName>
        <fullName evidence="15">SusC/RagA family TonB-linked outer membrane protein</fullName>
    </submittedName>
</protein>
<evidence type="ECO:0000259" key="14">
    <source>
        <dbReference type="Pfam" id="PF07715"/>
    </source>
</evidence>
<name>A0A511YEZ5_9FLAO</name>
<dbReference type="NCBIfam" id="TIGR04057">
    <property type="entry name" value="SusC_RagA_signa"/>
    <property type="match status" value="1"/>
</dbReference>
<dbReference type="PROSITE" id="PS52016">
    <property type="entry name" value="TONB_DEPENDENT_REC_3"/>
    <property type="match status" value="1"/>
</dbReference>
<dbReference type="PANTHER" id="PTHR30069">
    <property type="entry name" value="TONB-DEPENDENT OUTER MEMBRANE RECEPTOR"/>
    <property type="match status" value="1"/>
</dbReference>
<dbReference type="Gene3D" id="2.40.170.20">
    <property type="entry name" value="TonB-dependent receptor, beta-barrel domain"/>
    <property type="match status" value="1"/>
</dbReference>
<evidence type="ECO:0000259" key="13">
    <source>
        <dbReference type="Pfam" id="PF00593"/>
    </source>
</evidence>
<dbReference type="EMBL" id="BJYI01000020">
    <property type="protein sequence ID" value="GEN73753.1"/>
    <property type="molecule type" value="Genomic_DNA"/>
</dbReference>
<evidence type="ECO:0000256" key="9">
    <source>
        <dbReference type="ARBA" id="ARBA00023237"/>
    </source>
</evidence>
<feature type="domain" description="TonB-dependent receptor-like beta-barrel" evidence="13">
    <location>
        <begin position="441"/>
        <end position="993"/>
    </location>
</feature>
<reference evidence="15 16" key="1">
    <citation type="submission" date="2019-07" db="EMBL/GenBank/DDBJ databases">
        <title>Whole genome shotgun sequence of Chryseobacterium lathyri NBRC 105250.</title>
        <authorList>
            <person name="Hosoyama A."/>
            <person name="Uohara A."/>
            <person name="Ohji S."/>
            <person name="Ichikawa N."/>
        </authorList>
    </citation>
    <scope>NUCLEOTIDE SEQUENCE [LARGE SCALE GENOMIC DNA]</scope>
    <source>
        <strain evidence="15 16">NBRC 105250</strain>
    </source>
</reference>
<evidence type="ECO:0000313" key="15">
    <source>
        <dbReference type="EMBL" id="GEN73753.1"/>
    </source>
</evidence>
<dbReference type="SUPFAM" id="SSF56935">
    <property type="entry name" value="Porins"/>
    <property type="match status" value="1"/>
</dbReference>
<dbReference type="InterPro" id="IPR039426">
    <property type="entry name" value="TonB-dep_rcpt-like"/>
</dbReference>
<evidence type="ECO:0000256" key="11">
    <source>
        <dbReference type="RuleBase" id="RU003357"/>
    </source>
</evidence>
<evidence type="ECO:0000256" key="2">
    <source>
        <dbReference type="ARBA" id="ARBA00022448"/>
    </source>
</evidence>
<evidence type="ECO:0000256" key="12">
    <source>
        <dbReference type="SAM" id="SignalP"/>
    </source>
</evidence>
<dbReference type="Pfam" id="PF00593">
    <property type="entry name" value="TonB_dep_Rec_b-barrel"/>
    <property type="match status" value="1"/>
</dbReference>
<dbReference type="InterPro" id="IPR012910">
    <property type="entry name" value="Plug_dom"/>
</dbReference>
<dbReference type="RefSeq" id="WP_111960587.1">
    <property type="nucleotide sequence ID" value="NZ_BJYI01000020.1"/>
</dbReference>
<keyword evidence="9 10" id="KW-0998">Cell outer membrane</keyword>
<dbReference type="OrthoDB" id="9768177at2"/>
<sequence>MKNICTLVLFLLLGITLVSGQQKNHSQMRVNYEAGKISAIDAVKGFLMENKINAYAYSTDHLKNYRIQGVKCNNESVLDCLRKILKGLPFEALIYQNTVIIRQKPQKVSADSNKEEVTPLLAIDQKEEDTTALSNRETKIEEITLNAGYYSVKDKERTGSIAKVTAKDIENQPVNNVLSTLQGRMAGVSITQNSGVPGGGFDIQIRGKNSLRYDGSFPLIVIDGVPANSQSNAIGSLSNGIIPKGEASPLNALNMNDIESIEVLKDADATAIYGSRGANGVVLITTKKGKNQVTSYVLDLNTSVSKTSRFLELANTEQYLQMRKDAYKNDGITNYPANTFDLNGTWDRNRYTDWYKEFIGKTFLNQQAQLSVSGGNELTRFFMSVNHLEQSTAYGNGFRYQKMGIDFSATHQSKDKKFTISPTILYSYQRNNLFEADLTNQVFLTPNAPAIYLPDGTLNWANNTFANPLAKLNNEYKNKIYTLYVQLTTEYKISKDFMLKLSGGFTNTDQKEVRTNPSTASNPSLGRTSRNSVIYFGNVNRYSWILEPQLHWTKKWKRHQFNALLGSTFESKNEELFRVQGSDFTSNDLIYNLSNAKIQKVNEDTETAYRYMAIFGRFNYGFLGRYFVNLTARRDGSSRFGSNNRFANFGAVGTAWIFSKEEFLKDNPIVSFGKLRGSYGIAGSDLIGDYQFLNTYTISSTFYDGNTGLYPSRLYNPNFSWEKTKKLETALELGLLQDKISITASWYRNRSSNQLVGIPLPSTTGFPTILSNFPATVQNSGFEFDLGFSPVQKTPFKWSTSLNLSIPKSKLLAFDNIASTTYANSYIVGASMNIKKVYEFKGINPTTGIYQFTDLNGDGKIDINDRTKTVKYGTRLYGGLTGQFSYKKISLGFLLQFAKQNLYSLDYSLPGIGTMRNIPTYMLDYWTPEHTNGSYQLPTTGLNSDAVKAQTLYQNSDAAIVDASFVRLNNIQLSYAVPLKELSMILTLQGQNLFTITGYKGLSPEAEGIYLPFIKTYSFNITLKF</sequence>
<organism evidence="15 16">
    <name type="scientific">Chryseobacterium lathyri</name>
    <dbReference type="NCBI Taxonomy" id="395933"/>
    <lineage>
        <taxon>Bacteria</taxon>
        <taxon>Pseudomonadati</taxon>
        <taxon>Bacteroidota</taxon>
        <taxon>Flavobacteriia</taxon>
        <taxon>Flavobacteriales</taxon>
        <taxon>Weeksellaceae</taxon>
        <taxon>Chryseobacterium group</taxon>
        <taxon>Chryseobacterium</taxon>
    </lineage>
</organism>
<gene>
    <name evidence="15" type="ORF">CLA01_38250</name>
</gene>
<dbReference type="GO" id="GO:0044718">
    <property type="term" value="P:siderophore transmembrane transport"/>
    <property type="evidence" value="ECO:0007669"/>
    <property type="project" value="TreeGrafter"/>
</dbReference>
<dbReference type="Pfam" id="PF07715">
    <property type="entry name" value="Plug"/>
    <property type="match status" value="1"/>
</dbReference>
<feature type="signal peptide" evidence="12">
    <location>
        <begin position="1"/>
        <end position="20"/>
    </location>
</feature>
<dbReference type="InterPro" id="IPR037066">
    <property type="entry name" value="Plug_dom_sf"/>
</dbReference>
<proteinExistence type="inferred from homology"/>
<dbReference type="InterPro" id="IPR023997">
    <property type="entry name" value="TonB-dep_OMP_SusC/RagA_CS"/>
</dbReference>
<accession>A0A511YEZ5</accession>
<evidence type="ECO:0000256" key="5">
    <source>
        <dbReference type="ARBA" id="ARBA00022729"/>
    </source>
</evidence>
<feature type="chain" id="PRO_5022051770" evidence="12">
    <location>
        <begin position="21"/>
        <end position="1025"/>
    </location>
</feature>
<dbReference type="InterPro" id="IPR000531">
    <property type="entry name" value="Beta-barrel_TonB"/>
</dbReference>
<keyword evidence="4 10" id="KW-0812">Transmembrane</keyword>
<evidence type="ECO:0000256" key="10">
    <source>
        <dbReference type="PROSITE-ProRule" id="PRU01360"/>
    </source>
</evidence>
<dbReference type="PANTHER" id="PTHR30069:SF29">
    <property type="entry name" value="HEMOGLOBIN AND HEMOGLOBIN-HAPTOGLOBIN-BINDING PROTEIN 1-RELATED"/>
    <property type="match status" value="1"/>
</dbReference>
<comment type="subcellular location">
    <subcellularLocation>
        <location evidence="1 10">Cell outer membrane</location>
        <topology evidence="1 10">Multi-pass membrane protein</topology>
    </subcellularLocation>
</comment>
<evidence type="ECO:0000256" key="1">
    <source>
        <dbReference type="ARBA" id="ARBA00004571"/>
    </source>
</evidence>
<keyword evidence="8" id="KW-0675">Receptor</keyword>
<comment type="similarity">
    <text evidence="10 11">Belongs to the TonB-dependent receptor family.</text>
</comment>
<dbReference type="Gene3D" id="2.170.130.10">
    <property type="entry name" value="TonB-dependent receptor, plug domain"/>
    <property type="match status" value="1"/>
</dbReference>
<keyword evidence="2 10" id="KW-0813">Transport</keyword>
<keyword evidence="6 11" id="KW-0798">TonB box</keyword>